<proteinExistence type="predicted"/>
<gene>
    <name evidence="1" type="ORF">SAMN05216565_103289</name>
</gene>
<sequence length="36" mass="3965">MKQLVSAIKIGFLATLAMEVFLRVNGGIFNHNVNFA</sequence>
<reference evidence="2" key="1">
    <citation type="submission" date="2016-10" db="EMBL/GenBank/DDBJ databases">
        <authorList>
            <person name="Varghese N."/>
            <person name="Submissions S."/>
        </authorList>
    </citation>
    <scope>NUCLEOTIDE SEQUENCE [LARGE SCALE GENOMIC DNA]</scope>
    <source>
        <strain evidence="2">IBRC-M10078</strain>
    </source>
</reference>
<keyword evidence="2" id="KW-1185">Reference proteome</keyword>
<evidence type="ECO:0000313" key="2">
    <source>
        <dbReference type="Proteomes" id="UP000199159"/>
    </source>
</evidence>
<name>A0A1H0T550_9BACI</name>
<dbReference type="Proteomes" id="UP000199159">
    <property type="component" value="Unassembled WGS sequence"/>
</dbReference>
<protein>
    <submittedName>
        <fullName evidence="1">Uncharacterized protein</fullName>
    </submittedName>
</protein>
<evidence type="ECO:0000313" key="1">
    <source>
        <dbReference type="EMBL" id="SDP49089.1"/>
    </source>
</evidence>
<dbReference type="AlphaFoldDB" id="A0A1H0T550"/>
<dbReference type="EMBL" id="FNJU01000003">
    <property type="protein sequence ID" value="SDP49089.1"/>
    <property type="molecule type" value="Genomic_DNA"/>
</dbReference>
<organism evidence="1 2">
    <name type="scientific">Litchfieldia salsa</name>
    <dbReference type="NCBI Taxonomy" id="930152"/>
    <lineage>
        <taxon>Bacteria</taxon>
        <taxon>Bacillati</taxon>
        <taxon>Bacillota</taxon>
        <taxon>Bacilli</taxon>
        <taxon>Bacillales</taxon>
        <taxon>Bacillaceae</taxon>
        <taxon>Litchfieldia</taxon>
    </lineage>
</organism>
<accession>A0A1H0T550</accession>